<dbReference type="InterPro" id="IPR046367">
    <property type="entry name" value="GapR-like_DNA-bd"/>
</dbReference>
<evidence type="ECO:0000313" key="2">
    <source>
        <dbReference type="EMBL" id="MBA1157789.1"/>
    </source>
</evidence>
<dbReference type="RefSeq" id="WP_181053238.1">
    <property type="nucleotide sequence ID" value="NZ_JACDXJ010000001.1"/>
</dbReference>
<dbReference type="AlphaFoldDB" id="A0A838BRV9"/>
<comment type="caution">
    <text evidence="2">The sequence shown here is derived from an EMBL/GenBank/DDBJ whole genome shotgun (WGS) entry which is preliminary data.</text>
</comment>
<gene>
    <name evidence="2" type="ORF">H0S73_16885</name>
</gene>
<proteinExistence type="predicted"/>
<dbReference type="Proteomes" id="UP000572984">
    <property type="component" value="Unassembled WGS sequence"/>
</dbReference>
<reference evidence="2 3" key="1">
    <citation type="submission" date="2020-07" db="EMBL/GenBank/DDBJ databases">
        <title>Draft genome and description of Microvirga mediterraneensis Marseille-Q2068 sp. nov.</title>
        <authorList>
            <person name="Boxberger M."/>
        </authorList>
    </citation>
    <scope>NUCLEOTIDE SEQUENCE [LARGE SCALE GENOMIC DNA]</scope>
    <source>
        <strain evidence="2 3">Marseille-Q2068</strain>
    </source>
</reference>
<keyword evidence="3" id="KW-1185">Reference proteome</keyword>
<dbReference type="EMBL" id="JACDXJ010000001">
    <property type="protein sequence ID" value="MBA1157789.1"/>
    <property type="molecule type" value="Genomic_DNA"/>
</dbReference>
<sequence length="91" mass="10356">MSDMAPDLIRSYVDRILRIKEEEDTLKADIKDIYAEAKSNGLDKTALGDLVTHLRKQAKNPEKQAERSSLFDLYLDAYTNAPHAHTHTREG</sequence>
<feature type="domain" description="GapR-like DNA-binding" evidence="1">
    <location>
        <begin position="7"/>
        <end position="77"/>
    </location>
</feature>
<name>A0A838BRV9_9HYPH</name>
<accession>A0A838BRV9</accession>
<organism evidence="2 3">
    <name type="scientific">Microvirga mediterraneensis</name>
    <dbReference type="NCBI Taxonomy" id="2754695"/>
    <lineage>
        <taxon>Bacteria</taxon>
        <taxon>Pseudomonadati</taxon>
        <taxon>Pseudomonadota</taxon>
        <taxon>Alphaproteobacteria</taxon>
        <taxon>Hyphomicrobiales</taxon>
        <taxon>Methylobacteriaceae</taxon>
        <taxon>Microvirga</taxon>
    </lineage>
</organism>
<evidence type="ECO:0000313" key="3">
    <source>
        <dbReference type="Proteomes" id="UP000572984"/>
    </source>
</evidence>
<dbReference type="Pfam" id="PF10073">
    <property type="entry name" value="GapR_DNA-bd"/>
    <property type="match status" value="1"/>
</dbReference>
<evidence type="ECO:0000259" key="1">
    <source>
        <dbReference type="Pfam" id="PF10073"/>
    </source>
</evidence>
<protein>
    <submittedName>
        <fullName evidence="2">DUF2312 domain-containing protein</fullName>
    </submittedName>
</protein>
<dbReference type="GO" id="GO:0003677">
    <property type="term" value="F:DNA binding"/>
    <property type="evidence" value="ECO:0007669"/>
    <property type="project" value="InterPro"/>
</dbReference>